<evidence type="ECO:0000256" key="1">
    <source>
        <dbReference type="SAM" id="MobiDB-lite"/>
    </source>
</evidence>
<dbReference type="InterPro" id="IPR001810">
    <property type="entry name" value="F-box_dom"/>
</dbReference>
<dbReference type="PANTHER" id="PTHR38926">
    <property type="entry name" value="F-BOX DOMAIN CONTAINING PROTEIN, EXPRESSED"/>
    <property type="match status" value="1"/>
</dbReference>
<dbReference type="InterPro" id="IPR036047">
    <property type="entry name" value="F-box-like_dom_sf"/>
</dbReference>
<dbReference type="Gene3D" id="3.80.10.10">
    <property type="entry name" value="Ribonuclease Inhibitor"/>
    <property type="match status" value="1"/>
</dbReference>
<accession>A0AAD5PFQ6</accession>
<evidence type="ECO:0000313" key="4">
    <source>
        <dbReference type="Proteomes" id="UP001209540"/>
    </source>
</evidence>
<dbReference type="Pfam" id="PF12937">
    <property type="entry name" value="F-box-like"/>
    <property type="match status" value="1"/>
</dbReference>
<proteinExistence type="predicted"/>
<dbReference type="SUPFAM" id="SSF52047">
    <property type="entry name" value="RNI-like"/>
    <property type="match status" value="1"/>
</dbReference>
<evidence type="ECO:0000313" key="3">
    <source>
        <dbReference type="EMBL" id="KAI9268880.1"/>
    </source>
</evidence>
<protein>
    <recommendedName>
        <fullName evidence="2">F-box domain-containing protein</fullName>
    </recommendedName>
</protein>
<dbReference type="Gene3D" id="1.20.1280.50">
    <property type="match status" value="1"/>
</dbReference>
<comment type="caution">
    <text evidence="3">The sequence shown here is derived from an EMBL/GenBank/DDBJ whole genome shotgun (WGS) entry which is preliminary data.</text>
</comment>
<feature type="domain" description="F-box" evidence="2">
    <location>
        <begin position="151"/>
        <end position="199"/>
    </location>
</feature>
<feature type="compositionally biased region" description="Basic and acidic residues" evidence="1">
    <location>
        <begin position="108"/>
        <end position="121"/>
    </location>
</feature>
<dbReference type="Proteomes" id="UP001209540">
    <property type="component" value="Unassembled WGS sequence"/>
</dbReference>
<organism evidence="3 4">
    <name type="scientific">Phascolomyces articulosus</name>
    <dbReference type="NCBI Taxonomy" id="60185"/>
    <lineage>
        <taxon>Eukaryota</taxon>
        <taxon>Fungi</taxon>
        <taxon>Fungi incertae sedis</taxon>
        <taxon>Mucoromycota</taxon>
        <taxon>Mucoromycotina</taxon>
        <taxon>Mucoromycetes</taxon>
        <taxon>Mucorales</taxon>
        <taxon>Lichtheimiaceae</taxon>
        <taxon>Phascolomyces</taxon>
    </lineage>
</organism>
<name>A0AAD5PFQ6_9FUNG</name>
<feature type="compositionally biased region" description="Low complexity" evidence="1">
    <location>
        <begin position="80"/>
        <end position="92"/>
    </location>
</feature>
<dbReference type="PANTHER" id="PTHR38926:SF5">
    <property type="entry name" value="F-BOX AND LEUCINE-RICH REPEAT PROTEIN 6"/>
    <property type="match status" value="1"/>
</dbReference>
<dbReference type="SUPFAM" id="SSF81383">
    <property type="entry name" value="F-box domain"/>
    <property type="match status" value="1"/>
</dbReference>
<reference evidence="3" key="2">
    <citation type="submission" date="2023-02" db="EMBL/GenBank/DDBJ databases">
        <authorList>
            <consortium name="DOE Joint Genome Institute"/>
            <person name="Mondo S.J."/>
            <person name="Chang Y."/>
            <person name="Wang Y."/>
            <person name="Ahrendt S."/>
            <person name="Andreopoulos W."/>
            <person name="Barry K."/>
            <person name="Beard J."/>
            <person name="Benny G.L."/>
            <person name="Blankenship S."/>
            <person name="Bonito G."/>
            <person name="Cuomo C."/>
            <person name="Desiro A."/>
            <person name="Gervers K.A."/>
            <person name="Hundley H."/>
            <person name="Kuo A."/>
            <person name="LaButti K."/>
            <person name="Lang B.F."/>
            <person name="Lipzen A."/>
            <person name="O'Donnell K."/>
            <person name="Pangilinan J."/>
            <person name="Reynolds N."/>
            <person name="Sandor L."/>
            <person name="Smith M.W."/>
            <person name="Tsang A."/>
            <person name="Grigoriev I.V."/>
            <person name="Stajich J.E."/>
            <person name="Spatafora J.W."/>
        </authorList>
    </citation>
    <scope>NUCLEOTIDE SEQUENCE</scope>
    <source>
        <strain evidence="3">RSA 2281</strain>
    </source>
</reference>
<feature type="region of interest" description="Disordered" evidence="1">
    <location>
        <begin position="80"/>
        <end position="127"/>
    </location>
</feature>
<dbReference type="PROSITE" id="PS50181">
    <property type="entry name" value="FBOX"/>
    <property type="match status" value="1"/>
</dbReference>
<evidence type="ECO:0000259" key="2">
    <source>
        <dbReference type="PROSITE" id="PS50181"/>
    </source>
</evidence>
<sequence length="812" mass="92972">MPLFQYARNAIISAYDAIPDSRFVKRSQASKHRQAEKLIRKSPYSAQGYFDSAQLYMEDNNLRAALKVYYAGIEALTSTTMNNNNSNTTSSSSKEKNTLKKYNHKNPRQQERKVKNNDSESGHSAQQEEEDVVALLKKEKLAIEATLVQLKRIFESLPYEILATIFGHLTNFQDLWECVFVCKVWRYFLITWPMFWNRLPLRDDGLYNPNPEDSTIVTSDPYHFTHAIYLHGPVNAGDMKVNDILNMFNSISNDHSFKKLSFKDFAFSSSQSVLLETVIRNMKAPPLEQIEFSNCAIPVDNMVRLIFLISSKLTHLTFTPPASRDFDSRFSAPYFPHPSIVESAIAIKSFSITYLKLHINSSANARIVNEKQLVSNMWVDYMLRRCSNLVHLFVDSNGDSIRLSKWASTAIHHCPRLETLVLGNCAEMPEPYLDDITKDGEFDQPPDSTQDVVNNIMNNGDKAAVDETSSSNYNIFTSTNPSKFFWNPAAKKGTPKGITLKTSKTSSTEYKTPSRTPTTITPATNIKGLRRLVYTKTQMPRGTKGKGPYQDYRLHNERDWKDFFLRFGKYHYHPIEFMYLDYDFISASFLHEWADFGVIAPCLRELHIRDALRPFEYDYTPSFKNGLIGKLFSCLPALEALVVIQQYTNYDANDSDDIQNIYRQGMLRFDDHALKQLAIHCPCIQHMKIVGQPAFTAKGLESFADILVDGHHHCQQQQHPSETTHRGTSSPVLSYMMMDIPHHIIPVLVEKIQSLRVLNVRSYRNIANAQHPTMPIDEREMVETILYERGGSLTLSAGDNYFADVTHYIKDF</sequence>
<dbReference type="EMBL" id="JAIXMP010000008">
    <property type="protein sequence ID" value="KAI9268880.1"/>
    <property type="molecule type" value="Genomic_DNA"/>
</dbReference>
<reference evidence="3" key="1">
    <citation type="journal article" date="2022" name="IScience">
        <title>Evolution of zygomycete secretomes and the origins of terrestrial fungal ecologies.</title>
        <authorList>
            <person name="Chang Y."/>
            <person name="Wang Y."/>
            <person name="Mondo S."/>
            <person name="Ahrendt S."/>
            <person name="Andreopoulos W."/>
            <person name="Barry K."/>
            <person name="Beard J."/>
            <person name="Benny G.L."/>
            <person name="Blankenship S."/>
            <person name="Bonito G."/>
            <person name="Cuomo C."/>
            <person name="Desiro A."/>
            <person name="Gervers K.A."/>
            <person name="Hundley H."/>
            <person name="Kuo A."/>
            <person name="LaButti K."/>
            <person name="Lang B.F."/>
            <person name="Lipzen A."/>
            <person name="O'Donnell K."/>
            <person name="Pangilinan J."/>
            <person name="Reynolds N."/>
            <person name="Sandor L."/>
            <person name="Smith M.E."/>
            <person name="Tsang A."/>
            <person name="Grigoriev I.V."/>
            <person name="Stajich J.E."/>
            <person name="Spatafora J.W."/>
        </authorList>
    </citation>
    <scope>NUCLEOTIDE SEQUENCE</scope>
    <source>
        <strain evidence="3">RSA 2281</strain>
    </source>
</reference>
<dbReference type="InterPro" id="IPR032675">
    <property type="entry name" value="LRR_dom_sf"/>
</dbReference>
<dbReference type="AlphaFoldDB" id="A0AAD5PFQ6"/>
<gene>
    <name evidence="3" type="ORF">BDA99DRAFT_557665</name>
</gene>
<keyword evidence="4" id="KW-1185">Reference proteome</keyword>